<evidence type="ECO:0000256" key="6">
    <source>
        <dbReference type="RuleBase" id="RU000716"/>
    </source>
</evidence>
<evidence type="ECO:0000313" key="9">
    <source>
        <dbReference type="EMBL" id="HEF66212.1"/>
    </source>
</evidence>
<dbReference type="NCBIfam" id="TIGR02937">
    <property type="entry name" value="sigma70-ECF"/>
    <property type="match status" value="1"/>
</dbReference>
<dbReference type="InterPro" id="IPR014284">
    <property type="entry name" value="RNA_pol_sigma-70_dom"/>
</dbReference>
<dbReference type="GO" id="GO:0006352">
    <property type="term" value="P:DNA-templated transcription initiation"/>
    <property type="evidence" value="ECO:0007669"/>
    <property type="project" value="InterPro"/>
</dbReference>
<feature type="domain" description="RNA polymerase sigma factor 70 region 4 type 2" evidence="8">
    <location>
        <begin position="152"/>
        <end position="204"/>
    </location>
</feature>
<dbReference type="InterPro" id="IPR036388">
    <property type="entry name" value="WH-like_DNA-bd_sf"/>
</dbReference>
<dbReference type="EMBL" id="DSJL01000011">
    <property type="protein sequence ID" value="HEF66212.1"/>
    <property type="molecule type" value="Genomic_DNA"/>
</dbReference>
<keyword evidence="3 6" id="KW-0731">Sigma factor</keyword>
<gene>
    <name evidence="9" type="ORF">ENP47_11555</name>
</gene>
<dbReference type="Gene3D" id="1.10.10.10">
    <property type="entry name" value="Winged helix-like DNA-binding domain superfamily/Winged helix DNA-binding domain"/>
    <property type="match status" value="1"/>
</dbReference>
<sequence>MSGEWAVRSISAQLRNARVSTAHHGGVTCPAAMDSAPDALLIEAAAHGDAEAFATLYDRYVDRVYRHCYYRIGRRADAEDVTQETFLRAWRAIGRYRRTEAPFLAWLLTISDRLVLSQQRSRRRVVIDDAVAERHSEFVDAEEEALGALASDAVRTALARLRPERQQVLVLRFVHGLSLAEVAAALGKSESAVAVLQHRALADLRRELGYEPAQRQAPRLVRWFATLRDAFERRASSEL</sequence>
<reference evidence="9" key="1">
    <citation type="journal article" date="2020" name="mSystems">
        <title>Genome- and Community-Level Interaction Insights into Carbon Utilization and Element Cycling Functions of Hydrothermarchaeota in Hydrothermal Sediment.</title>
        <authorList>
            <person name="Zhou Z."/>
            <person name="Liu Y."/>
            <person name="Xu W."/>
            <person name="Pan J."/>
            <person name="Luo Z.H."/>
            <person name="Li M."/>
        </authorList>
    </citation>
    <scope>NUCLEOTIDE SEQUENCE [LARGE SCALE GENOMIC DNA]</scope>
    <source>
        <strain evidence="9">SpSt-222</strain>
    </source>
</reference>
<keyword evidence="4 6" id="KW-0238">DNA-binding</keyword>
<evidence type="ECO:0000256" key="5">
    <source>
        <dbReference type="ARBA" id="ARBA00023163"/>
    </source>
</evidence>
<dbReference type="InterPro" id="IPR013324">
    <property type="entry name" value="RNA_pol_sigma_r3/r4-like"/>
</dbReference>
<dbReference type="PANTHER" id="PTHR43133:SF57">
    <property type="entry name" value="RNA POLYMERASE SIGMA-70 FACTOR"/>
    <property type="match status" value="1"/>
</dbReference>
<dbReference type="InterPro" id="IPR007627">
    <property type="entry name" value="RNA_pol_sigma70_r2"/>
</dbReference>
<dbReference type="SUPFAM" id="SSF88946">
    <property type="entry name" value="Sigma2 domain of RNA polymerase sigma factors"/>
    <property type="match status" value="1"/>
</dbReference>
<protein>
    <recommendedName>
        <fullName evidence="6">RNA polymerase sigma factor</fullName>
    </recommendedName>
</protein>
<dbReference type="InterPro" id="IPR000838">
    <property type="entry name" value="RNA_pol_sigma70_ECF_CS"/>
</dbReference>
<keyword evidence="2 6" id="KW-0805">Transcription regulation</keyword>
<evidence type="ECO:0000256" key="3">
    <source>
        <dbReference type="ARBA" id="ARBA00023082"/>
    </source>
</evidence>
<comment type="similarity">
    <text evidence="1 6">Belongs to the sigma-70 factor family. ECF subfamily.</text>
</comment>
<dbReference type="GO" id="GO:0016987">
    <property type="term" value="F:sigma factor activity"/>
    <property type="evidence" value="ECO:0007669"/>
    <property type="project" value="UniProtKB-KW"/>
</dbReference>
<evidence type="ECO:0000259" key="7">
    <source>
        <dbReference type="Pfam" id="PF04542"/>
    </source>
</evidence>
<dbReference type="CDD" id="cd06171">
    <property type="entry name" value="Sigma70_r4"/>
    <property type="match status" value="1"/>
</dbReference>
<dbReference type="InterPro" id="IPR039425">
    <property type="entry name" value="RNA_pol_sigma-70-like"/>
</dbReference>
<evidence type="ECO:0000259" key="8">
    <source>
        <dbReference type="Pfam" id="PF08281"/>
    </source>
</evidence>
<comment type="caution">
    <text evidence="9">The sequence shown here is derived from an EMBL/GenBank/DDBJ whole genome shotgun (WGS) entry which is preliminary data.</text>
</comment>
<feature type="domain" description="RNA polymerase sigma-70 region 2" evidence="7">
    <location>
        <begin position="56"/>
        <end position="124"/>
    </location>
</feature>
<dbReference type="Gene3D" id="1.10.1740.10">
    <property type="match status" value="1"/>
</dbReference>
<dbReference type="Pfam" id="PF08281">
    <property type="entry name" value="Sigma70_r4_2"/>
    <property type="match status" value="1"/>
</dbReference>
<evidence type="ECO:0000256" key="2">
    <source>
        <dbReference type="ARBA" id="ARBA00023015"/>
    </source>
</evidence>
<dbReference type="AlphaFoldDB" id="A0A7C1K3A3"/>
<dbReference type="InterPro" id="IPR013249">
    <property type="entry name" value="RNA_pol_sigma70_r4_t2"/>
</dbReference>
<accession>A0A7C1K3A3</accession>
<organism evidence="9">
    <name type="scientific">Thermomicrobium roseum</name>
    <dbReference type="NCBI Taxonomy" id="500"/>
    <lineage>
        <taxon>Bacteria</taxon>
        <taxon>Pseudomonadati</taxon>
        <taxon>Thermomicrobiota</taxon>
        <taxon>Thermomicrobia</taxon>
        <taxon>Thermomicrobiales</taxon>
        <taxon>Thermomicrobiaceae</taxon>
        <taxon>Thermomicrobium</taxon>
    </lineage>
</organism>
<dbReference type="PANTHER" id="PTHR43133">
    <property type="entry name" value="RNA POLYMERASE ECF-TYPE SIGMA FACTO"/>
    <property type="match status" value="1"/>
</dbReference>
<dbReference type="Pfam" id="PF04542">
    <property type="entry name" value="Sigma70_r2"/>
    <property type="match status" value="1"/>
</dbReference>
<dbReference type="PROSITE" id="PS01063">
    <property type="entry name" value="SIGMA70_ECF"/>
    <property type="match status" value="1"/>
</dbReference>
<proteinExistence type="inferred from homology"/>
<dbReference type="SUPFAM" id="SSF88659">
    <property type="entry name" value="Sigma3 and sigma4 domains of RNA polymerase sigma factors"/>
    <property type="match status" value="1"/>
</dbReference>
<evidence type="ECO:0000256" key="1">
    <source>
        <dbReference type="ARBA" id="ARBA00010641"/>
    </source>
</evidence>
<name>A0A7C1K3A3_THERO</name>
<dbReference type="GO" id="GO:0003677">
    <property type="term" value="F:DNA binding"/>
    <property type="evidence" value="ECO:0007669"/>
    <property type="project" value="UniProtKB-KW"/>
</dbReference>
<evidence type="ECO:0000256" key="4">
    <source>
        <dbReference type="ARBA" id="ARBA00023125"/>
    </source>
</evidence>
<dbReference type="InterPro" id="IPR013325">
    <property type="entry name" value="RNA_pol_sigma_r2"/>
</dbReference>
<keyword evidence="5 6" id="KW-0804">Transcription</keyword>